<protein>
    <recommendedName>
        <fullName evidence="2">Peptidase S1 domain-containing protein</fullName>
    </recommendedName>
</protein>
<dbReference type="EMBL" id="FTLG01000112">
    <property type="protein sequence ID" value="SIP73403.1"/>
    <property type="molecule type" value="Genomic_DNA"/>
</dbReference>
<evidence type="ECO:0000313" key="4">
    <source>
        <dbReference type="EMBL" id="SIP73403.1"/>
    </source>
</evidence>
<feature type="region of interest" description="Disordered" evidence="1">
    <location>
        <begin position="418"/>
        <end position="442"/>
    </location>
</feature>
<dbReference type="SUPFAM" id="SSF50494">
    <property type="entry name" value="Trypsin-like serine proteases"/>
    <property type="match status" value="1"/>
</dbReference>
<proteinExistence type="predicted"/>
<dbReference type="InterPro" id="IPR001254">
    <property type="entry name" value="Trypsin_dom"/>
</dbReference>
<evidence type="ECO:0000313" key="5">
    <source>
        <dbReference type="Proteomes" id="UP000196435"/>
    </source>
</evidence>
<evidence type="ECO:0000313" key="6">
    <source>
        <dbReference type="Proteomes" id="UP000224871"/>
    </source>
</evidence>
<accession>A0A1N6MWZ7</accession>
<dbReference type="Proteomes" id="UP000224871">
    <property type="component" value="Unassembled WGS sequence"/>
</dbReference>
<dbReference type="RefSeq" id="WP_169923604.1">
    <property type="nucleotide sequence ID" value="NZ_CAWNQC010000269.1"/>
</dbReference>
<evidence type="ECO:0000313" key="3">
    <source>
        <dbReference type="EMBL" id="PHM30111.1"/>
    </source>
</evidence>
<dbReference type="Pfam" id="PF00089">
    <property type="entry name" value="Trypsin"/>
    <property type="match status" value="1"/>
</dbReference>
<reference evidence="3 6" key="3">
    <citation type="journal article" date="2017" name="Nat. Microbiol.">
        <title>Natural product diversity associated with the nematode symbionts Photorhabdus and Xenorhabdus.</title>
        <authorList>
            <person name="Tobias N.J."/>
            <person name="Wolff H."/>
            <person name="Djahanschiri B."/>
            <person name="Grundmann F."/>
            <person name="Kronenwerth M."/>
            <person name="Shi Y.M."/>
            <person name="Simonyi S."/>
            <person name="Grun P."/>
            <person name="Shapiro-Ilan D."/>
            <person name="Pidot S.J."/>
            <person name="Stinear T.P."/>
            <person name="Ebersberger I."/>
            <person name="Bode H.B."/>
        </authorList>
    </citation>
    <scope>NUCLEOTIDE SEQUENCE [LARGE SCALE GENOMIC DNA]</scope>
    <source>
        <strain evidence="3 6">DSM 16336</strain>
    </source>
</reference>
<dbReference type="EMBL" id="NIBU01000069">
    <property type="protein sequence ID" value="PHM30111.1"/>
    <property type="molecule type" value="Genomic_DNA"/>
</dbReference>
<organism evidence="4 5">
    <name type="scientific">Xenorhabdus innexi</name>
    <dbReference type="NCBI Taxonomy" id="290109"/>
    <lineage>
        <taxon>Bacteria</taxon>
        <taxon>Pseudomonadati</taxon>
        <taxon>Pseudomonadota</taxon>
        <taxon>Gammaproteobacteria</taxon>
        <taxon>Enterobacterales</taxon>
        <taxon>Morganellaceae</taxon>
        <taxon>Xenorhabdus</taxon>
    </lineage>
</organism>
<evidence type="ECO:0000256" key="1">
    <source>
        <dbReference type="SAM" id="MobiDB-lite"/>
    </source>
</evidence>
<dbReference type="InterPro" id="IPR033116">
    <property type="entry name" value="TRYPSIN_SER"/>
</dbReference>
<dbReference type="InterPro" id="IPR009003">
    <property type="entry name" value="Peptidase_S1_PA"/>
</dbReference>
<reference evidence="5" key="2">
    <citation type="submission" date="2016-12" db="EMBL/GenBank/DDBJ databases">
        <authorList>
            <person name="Gaudriault S."/>
        </authorList>
    </citation>
    <scope>NUCLEOTIDE SEQUENCE [LARGE SCALE GENOMIC DNA]</scope>
    <source>
        <strain evidence="5">HGB1681 (deposited as PTA-6826 in the American Type Culture Collection)</strain>
    </source>
</reference>
<dbReference type="AlphaFoldDB" id="A0A1N6MWZ7"/>
<sequence length="734" mass="79945">MKFDKRVENHAPVDPNPEDPWVVRIVIRYVDRDSGEDAYRVAVGIAISSRWVLTAEHIDESINDDPNEEYAMEVYHRRTPGGRPITRPESGHFVDRINPIGMHGDLQALHLETELELLFYAPLNLYYQPRYSSGSGEHRRISPVEPDSIQGMGFGGDEGDLVNYLVVPNRFHRFEATTVDYVAAGAEMSATITPGRGSTTDGDSGGPIMFQGSVIGVISGGMPPNASVPNQVAFTLLSNSREAIQSLIPETASTSLATTGALLSLIWTSQHNEGCGWFSLLNDNSETTACLTGWRMFYQEMKDGPSWSGASSKDVNDPKARELEIPLPGDKKDALWRATVVPLINGEPQRVGKDGYPEANLPASLVGSGTSQYTMPINLKVVPQGGMTGITHVSWDAAHVASGARPAAGYQVFFQSKSSGGWSPWQSSKATDRTEGDIQLTQSSSTGPWRVVVLPYYDDPQSQKTVLVGADEKGHPFEVDATERGVLVDKPRLMGQFPTAKKTVYVTTGTVGKVALTALFNYVDPAAQGNSLIWEWSSTGQKDTFTSGSSWSALSSQNSTRLVFGTQNSPARKADSGWYRLRATNTLGTTTSDAVHVIISDQVLPQVLDQGPVSYGTVVGYTDSAEDAVIEVLFTAHPAPSHAQVMWKKLDPATKKYTPDLSKRLFSLPLQSYGKEKAHQHIATLVFGQKNIYPTEDDSGWYIAHIKTTFADKSEHEAYSLPVFVSIGAPVDLL</sequence>
<keyword evidence="6" id="KW-1185">Reference proteome</keyword>
<reference evidence="4" key="1">
    <citation type="submission" date="2016-12" db="EMBL/GenBank/DDBJ databases">
        <authorList>
            <person name="Song W.-J."/>
            <person name="Kurnit D.M."/>
        </authorList>
    </citation>
    <scope>NUCLEOTIDE SEQUENCE [LARGE SCALE GENOMIC DNA]</scope>
    <source>
        <strain evidence="4">HGB1681</strain>
    </source>
</reference>
<dbReference type="InterPro" id="IPR043504">
    <property type="entry name" value="Peptidase_S1_PA_chymotrypsin"/>
</dbReference>
<dbReference type="GO" id="GO:0006508">
    <property type="term" value="P:proteolysis"/>
    <property type="evidence" value="ECO:0007669"/>
    <property type="project" value="InterPro"/>
</dbReference>
<gene>
    <name evidence="3" type="ORF">Xinn_03528</name>
    <name evidence="4" type="ORF">XIS1_20009</name>
</gene>
<dbReference type="PROSITE" id="PS50240">
    <property type="entry name" value="TRYPSIN_DOM"/>
    <property type="match status" value="1"/>
</dbReference>
<feature type="domain" description="Peptidase S1" evidence="2">
    <location>
        <begin position="20"/>
        <end position="249"/>
    </location>
</feature>
<name>A0A1N6MWZ7_9GAMM</name>
<dbReference type="PROSITE" id="PS00135">
    <property type="entry name" value="TRYPSIN_SER"/>
    <property type="match status" value="1"/>
</dbReference>
<dbReference type="GO" id="GO:0004252">
    <property type="term" value="F:serine-type endopeptidase activity"/>
    <property type="evidence" value="ECO:0007669"/>
    <property type="project" value="InterPro"/>
</dbReference>
<feature type="compositionally biased region" description="Polar residues" evidence="1">
    <location>
        <begin position="418"/>
        <end position="429"/>
    </location>
</feature>
<dbReference type="Gene3D" id="2.40.10.10">
    <property type="entry name" value="Trypsin-like serine proteases"/>
    <property type="match status" value="1"/>
</dbReference>
<evidence type="ECO:0000259" key="2">
    <source>
        <dbReference type="PROSITE" id="PS50240"/>
    </source>
</evidence>
<dbReference type="Proteomes" id="UP000196435">
    <property type="component" value="Unassembled WGS sequence"/>
</dbReference>